<evidence type="ECO:0000313" key="9">
    <source>
        <dbReference type="EMBL" id="KIW09631.1"/>
    </source>
</evidence>
<feature type="domain" description="Zn(2)-C6 fungal-type" evidence="8">
    <location>
        <begin position="40"/>
        <end position="72"/>
    </location>
</feature>
<keyword evidence="10" id="KW-1185">Reference proteome</keyword>
<dbReference type="EMBL" id="KN847529">
    <property type="protein sequence ID" value="KIW09631.1"/>
    <property type="molecule type" value="Genomic_DNA"/>
</dbReference>
<feature type="region of interest" description="Disordered" evidence="7">
    <location>
        <begin position="1"/>
        <end position="35"/>
    </location>
</feature>
<dbReference type="Pfam" id="PF00172">
    <property type="entry name" value="Zn_clus"/>
    <property type="match status" value="1"/>
</dbReference>
<dbReference type="PANTHER" id="PTHR31845">
    <property type="entry name" value="FINGER DOMAIN PROTEIN, PUTATIVE-RELATED"/>
    <property type="match status" value="1"/>
</dbReference>
<dbReference type="EMBL" id="KN847529">
    <property type="protein sequence ID" value="KIW09632.1"/>
    <property type="molecule type" value="Genomic_DNA"/>
</dbReference>
<proteinExistence type="predicted"/>
<reference evidence="9 10" key="1">
    <citation type="submission" date="2015-01" db="EMBL/GenBank/DDBJ databases">
        <title>The Genome Sequence of Ochroconis gallopava CBS43764.</title>
        <authorList>
            <consortium name="The Broad Institute Genomics Platform"/>
            <person name="Cuomo C."/>
            <person name="de Hoog S."/>
            <person name="Gorbushina A."/>
            <person name="Stielow B."/>
            <person name="Teixiera M."/>
            <person name="Abouelleil A."/>
            <person name="Chapman S.B."/>
            <person name="Priest M."/>
            <person name="Young S.K."/>
            <person name="Wortman J."/>
            <person name="Nusbaum C."/>
            <person name="Birren B."/>
        </authorList>
    </citation>
    <scope>NUCLEOTIDE SEQUENCE [LARGE SCALE GENOMIC DNA]</scope>
    <source>
        <strain evidence="9 10">CBS 43764</strain>
    </source>
</reference>
<sequence>MKRPHGEMSDSSVDQQPGGLKLSNGSVKPHQPKISRKIRACQECQSRKIKCGIEPGDPACARCQKLGLRCVVNKSLQTLLEDESEWKKDIEQKTSQLQSAISDILQRLNMPSLDSLTPRSQSIAPTSPSRAVTEHSPSPRPRARPRTISMARASSPESFSFDEIEADSFSAPMTSLFEVTKLKSLRVRDSIGAQSDSALTNDFISLGRISLQDAEELFNHFTVSLNQYLWGGIALVHNDLTSTRKSSSLLSAAIIAVTALHIRGKEEIFDAAYTEFLSLVSESMFERRHSLDDIRAFCIGAFWLSDVSWKLSGHAVRIATELNLHQSFSKAIRGQAEHVERARLWYLLYVCDHHFSIAYGRPPVIQEDMAITCHETFLQVPGITQADWRLQSQVAIFRILSRMYRQFGADTDKALSEADFTALRAFNAEFDSWRTKWEPRLAANKYVSTYPSRGTIVHWNFAKLQVNALALRGLSPRQAHLISDQRRDFANLAIAHALGTLSFILEDSSVRSSIQGVPLYMHTVVTYASMFLLRVQLRWRPARLNVNMSIVNTLIERMAQLLSQANTSERHLSLPVANGLIKMLAKSKKFEPSGVEQGQAVHDLGSYSAMGAASQEEWSGADSGSDTMFGDMGMYTAFDNELLAPTFFDMVTQQMPG</sequence>
<keyword evidence="5" id="KW-0804">Transcription</keyword>
<dbReference type="InterPro" id="IPR001138">
    <property type="entry name" value="Zn2Cys6_DnaBD"/>
</dbReference>
<dbReference type="SMART" id="SM00906">
    <property type="entry name" value="Fungal_trans"/>
    <property type="match status" value="1"/>
</dbReference>
<evidence type="ECO:0000256" key="7">
    <source>
        <dbReference type="SAM" id="MobiDB-lite"/>
    </source>
</evidence>
<evidence type="ECO:0000256" key="1">
    <source>
        <dbReference type="ARBA" id="ARBA00004123"/>
    </source>
</evidence>
<gene>
    <name evidence="9" type="ORF">PV09_00498</name>
</gene>
<dbReference type="Pfam" id="PF04082">
    <property type="entry name" value="Fungal_trans"/>
    <property type="match status" value="1"/>
</dbReference>
<accession>A0A0D1Y3X4</accession>
<dbReference type="SUPFAM" id="SSF57701">
    <property type="entry name" value="Zn2/Cys6 DNA-binding domain"/>
    <property type="match status" value="1"/>
</dbReference>
<protein>
    <recommendedName>
        <fullName evidence="8">Zn(2)-C6 fungal-type domain-containing protein</fullName>
    </recommendedName>
</protein>
<dbReference type="GO" id="GO:0006351">
    <property type="term" value="P:DNA-templated transcription"/>
    <property type="evidence" value="ECO:0007669"/>
    <property type="project" value="InterPro"/>
</dbReference>
<dbReference type="RefSeq" id="XP_016219501.1">
    <property type="nucleotide sequence ID" value="XM_016353244.1"/>
</dbReference>
<dbReference type="GO" id="GO:0008270">
    <property type="term" value="F:zinc ion binding"/>
    <property type="evidence" value="ECO:0007669"/>
    <property type="project" value="InterPro"/>
</dbReference>
<dbReference type="AlphaFoldDB" id="A0A0D1Y3X4"/>
<evidence type="ECO:0000256" key="6">
    <source>
        <dbReference type="ARBA" id="ARBA00023242"/>
    </source>
</evidence>
<dbReference type="Gene3D" id="4.10.240.10">
    <property type="entry name" value="Zn(2)-C6 fungal-type DNA-binding domain"/>
    <property type="match status" value="1"/>
</dbReference>
<feature type="compositionally biased region" description="Polar residues" evidence="7">
    <location>
        <begin position="114"/>
        <end position="130"/>
    </location>
</feature>
<dbReference type="Proteomes" id="UP000053259">
    <property type="component" value="Unassembled WGS sequence"/>
</dbReference>
<dbReference type="PROSITE" id="PS50048">
    <property type="entry name" value="ZN2_CY6_FUNGAL_2"/>
    <property type="match status" value="1"/>
</dbReference>
<dbReference type="GO" id="GO:0000981">
    <property type="term" value="F:DNA-binding transcription factor activity, RNA polymerase II-specific"/>
    <property type="evidence" value="ECO:0007669"/>
    <property type="project" value="InterPro"/>
</dbReference>
<dbReference type="InterPro" id="IPR036864">
    <property type="entry name" value="Zn2-C6_fun-type_DNA-bd_sf"/>
</dbReference>
<organism evidence="9 10">
    <name type="scientific">Verruconis gallopava</name>
    <dbReference type="NCBI Taxonomy" id="253628"/>
    <lineage>
        <taxon>Eukaryota</taxon>
        <taxon>Fungi</taxon>
        <taxon>Dikarya</taxon>
        <taxon>Ascomycota</taxon>
        <taxon>Pezizomycotina</taxon>
        <taxon>Dothideomycetes</taxon>
        <taxon>Pleosporomycetidae</taxon>
        <taxon>Venturiales</taxon>
        <taxon>Sympoventuriaceae</taxon>
        <taxon>Verruconis</taxon>
    </lineage>
</organism>
<dbReference type="PANTHER" id="PTHR31845:SF19">
    <property type="entry name" value="TRANSCRIPTION FACTOR DOMAIN-CONTAINING PROTEIN"/>
    <property type="match status" value="1"/>
</dbReference>
<dbReference type="CDD" id="cd00067">
    <property type="entry name" value="GAL4"/>
    <property type="match status" value="1"/>
</dbReference>
<comment type="subcellular location">
    <subcellularLocation>
        <location evidence="1">Nucleus</location>
    </subcellularLocation>
</comment>
<dbReference type="OrthoDB" id="4060227at2759"/>
<keyword evidence="2" id="KW-0479">Metal-binding</keyword>
<dbReference type="HOGENOM" id="CLU_011003_0_1_1"/>
<dbReference type="GO" id="GO:0000976">
    <property type="term" value="F:transcription cis-regulatory region binding"/>
    <property type="evidence" value="ECO:0007669"/>
    <property type="project" value="TreeGrafter"/>
</dbReference>
<keyword evidence="3" id="KW-0805">Transcription regulation</keyword>
<dbReference type="GeneID" id="27308471"/>
<dbReference type="RefSeq" id="XP_016219500.1">
    <property type="nucleotide sequence ID" value="XM_016353243.1"/>
</dbReference>
<evidence type="ECO:0000256" key="3">
    <source>
        <dbReference type="ARBA" id="ARBA00023015"/>
    </source>
</evidence>
<keyword evidence="6" id="KW-0539">Nucleus</keyword>
<dbReference type="GO" id="GO:0005634">
    <property type="term" value="C:nucleus"/>
    <property type="evidence" value="ECO:0007669"/>
    <property type="project" value="UniProtKB-SubCell"/>
</dbReference>
<feature type="region of interest" description="Disordered" evidence="7">
    <location>
        <begin position="114"/>
        <end position="154"/>
    </location>
</feature>
<dbReference type="VEuPathDB" id="FungiDB:PV09_00498"/>
<evidence type="ECO:0000256" key="2">
    <source>
        <dbReference type="ARBA" id="ARBA00022723"/>
    </source>
</evidence>
<dbReference type="InterPro" id="IPR007219">
    <property type="entry name" value="XnlR_reg_dom"/>
</dbReference>
<evidence type="ECO:0000256" key="5">
    <source>
        <dbReference type="ARBA" id="ARBA00023163"/>
    </source>
</evidence>
<name>A0A0D1Y3X4_9PEZI</name>
<evidence type="ECO:0000256" key="4">
    <source>
        <dbReference type="ARBA" id="ARBA00023125"/>
    </source>
</evidence>
<evidence type="ECO:0000313" key="10">
    <source>
        <dbReference type="Proteomes" id="UP000053259"/>
    </source>
</evidence>
<keyword evidence="4" id="KW-0238">DNA-binding</keyword>
<dbReference type="InterPro" id="IPR051089">
    <property type="entry name" value="prtT"/>
</dbReference>
<evidence type="ECO:0000259" key="8">
    <source>
        <dbReference type="PROSITE" id="PS50048"/>
    </source>
</evidence>
<dbReference type="SMART" id="SM00066">
    <property type="entry name" value="GAL4"/>
    <property type="match status" value="1"/>
</dbReference>
<dbReference type="CDD" id="cd12148">
    <property type="entry name" value="fungal_TF_MHR"/>
    <property type="match status" value="1"/>
</dbReference>